<dbReference type="EMBL" id="JBITDC010000013">
    <property type="protein sequence ID" value="MFI5678943.1"/>
    <property type="molecule type" value="Genomic_DNA"/>
</dbReference>
<evidence type="ECO:0000313" key="5">
    <source>
        <dbReference type="EMBL" id="MFI5678943.1"/>
    </source>
</evidence>
<dbReference type="SUPFAM" id="SSF48452">
    <property type="entry name" value="TPR-like"/>
    <property type="match status" value="1"/>
</dbReference>
<dbReference type="RefSeq" id="WP_398659450.1">
    <property type="nucleotide sequence ID" value="NZ_JBITDC010000013.1"/>
</dbReference>
<comment type="caution">
    <text evidence="5">The sequence shown here is derived from an EMBL/GenBank/DDBJ whole genome shotgun (WGS) entry which is preliminary data.</text>
</comment>
<protein>
    <submittedName>
        <fullName evidence="5">Adenylate/guanylate cyclase domain-containing protein</fullName>
    </submittedName>
</protein>
<dbReference type="CDD" id="cd07302">
    <property type="entry name" value="CHD"/>
    <property type="match status" value="1"/>
</dbReference>
<evidence type="ECO:0000256" key="3">
    <source>
        <dbReference type="SAM" id="MobiDB-lite"/>
    </source>
</evidence>
<accession>A0ABW7YAH4</accession>
<evidence type="ECO:0000259" key="4">
    <source>
        <dbReference type="PROSITE" id="PS50125"/>
    </source>
</evidence>
<dbReference type="Gene3D" id="3.40.50.300">
    <property type="entry name" value="P-loop containing nucleotide triphosphate hydrolases"/>
    <property type="match status" value="1"/>
</dbReference>
<dbReference type="PANTHER" id="PTHR16305:SF28">
    <property type="entry name" value="GUANYLATE CYCLASE DOMAIN-CONTAINING PROTEIN"/>
    <property type="match status" value="1"/>
</dbReference>
<evidence type="ECO:0000256" key="2">
    <source>
        <dbReference type="ARBA" id="ARBA00022840"/>
    </source>
</evidence>
<reference evidence="5 6" key="1">
    <citation type="submission" date="2024-10" db="EMBL/GenBank/DDBJ databases">
        <title>The Natural Products Discovery Center: Release of the First 8490 Sequenced Strains for Exploring Actinobacteria Biosynthetic Diversity.</title>
        <authorList>
            <person name="Kalkreuter E."/>
            <person name="Kautsar S.A."/>
            <person name="Yang D."/>
            <person name="Bader C.D."/>
            <person name="Teijaro C.N."/>
            <person name="Fluegel L."/>
            <person name="Davis C.M."/>
            <person name="Simpson J.R."/>
            <person name="Lauterbach L."/>
            <person name="Steele A.D."/>
            <person name="Gui C."/>
            <person name="Meng S."/>
            <person name="Li G."/>
            <person name="Viehrig K."/>
            <person name="Ye F."/>
            <person name="Su P."/>
            <person name="Kiefer A.F."/>
            <person name="Nichols A."/>
            <person name="Cepeda A.J."/>
            <person name="Yan W."/>
            <person name="Fan B."/>
            <person name="Jiang Y."/>
            <person name="Adhikari A."/>
            <person name="Zheng C.-J."/>
            <person name="Schuster L."/>
            <person name="Cowan T.M."/>
            <person name="Smanski M.J."/>
            <person name="Chevrette M.G."/>
            <person name="De Carvalho L.P.S."/>
            <person name="Shen B."/>
        </authorList>
    </citation>
    <scope>NUCLEOTIDE SEQUENCE [LARGE SCALE GENOMIC DNA]</scope>
    <source>
        <strain evidence="5 6">NPDC051599</strain>
    </source>
</reference>
<dbReference type="SMART" id="SM00044">
    <property type="entry name" value="CYCc"/>
    <property type="match status" value="1"/>
</dbReference>
<evidence type="ECO:0000256" key="1">
    <source>
        <dbReference type="ARBA" id="ARBA00022741"/>
    </source>
</evidence>
<dbReference type="Pfam" id="PF13191">
    <property type="entry name" value="AAA_16"/>
    <property type="match status" value="1"/>
</dbReference>
<feature type="region of interest" description="Disordered" evidence="3">
    <location>
        <begin position="315"/>
        <end position="374"/>
    </location>
</feature>
<feature type="domain" description="Guanylate cyclase" evidence="4">
    <location>
        <begin position="39"/>
        <end position="169"/>
    </location>
</feature>
<dbReference type="Proteomes" id="UP001612415">
    <property type="component" value="Unassembled WGS sequence"/>
</dbReference>
<dbReference type="SUPFAM" id="SSF52540">
    <property type="entry name" value="P-loop containing nucleoside triphosphate hydrolases"/>
    <property type="match status" value="1"/>
</dbReference>
<dbReference type="PANTHER" id="PTHR16305">
    <property type="entry name" value="TESTICULAR SOLUBLE ADENYLYL CYCLASE"/>
    <property type="match status" value="1"/>
</dbReference>
<gene>
    <name evidence="5" type="ORF">ACIA8P_30515</name>
</gene>
<dbReference type="SUPFAM" id="SSF55073">
    <property type="entry name" value="Nucleotide cyclase"/>
    <property type="match status" value="1"/>
</dbReference>
<dbReference type="InterPro" id="IPR029787">
    <property type="entry name" value="Nucleotide_cyclase"/>
</dbReference>
<dbReference type="PROSITE" id="PS50125">
    <property type="entry name" value="GUANYLATE_CYCLASE_2"/>
    <property type="match status" value="1"/>
</dbReference>
<dbReference type="InterPro" id="IPR027417">
    <property type="entry name" value="P-loop_NTPase"/>
</dbReference>
<name>A0ABW7YAH4_STRCE</name>
<dbReference type="InterPro" id="IPR001054">
    <property type="entry name" value="A/G_cyclase"/>
</dbReference>
<dbReference type="InterPro" id="IPR041664">
    <property type="entry name" value="AAA_16"/>
</dbReference>
<feature type="compositionally biased region" description="Basic and acidic residues" evidence="3">
    <location>
        <begin position="327"/>
        <end position="374"/>
    </location>
</feature>
<keyword evidence="1" id="KW-0547">Nucleotide-binding</keyword>
<sequence length="1110" mass="117301">MTCDSCRAALPRGARFCPGCGARVAPADLPVRESRRMVTVLFCDMTDSTALSGSLDPEPLRELMVRYYSLMRSCLERHGGTVEKYIGDAVVAVFGVPVLHEDDALRALRAATEMRQALESLNVELRARIGVEIGIRIGVNTGEVVAAEDAHSGQVLTAGEAVNVAARLQQHAGPGEIILGPLTHTLTASGAGTDPVGELTLKGKAEPVPAWRLVELWQAETTLLRTRDVPFFGREAELGHLAGALSEAVHTASCRLVTVHGDSGVGKTRLAAEFAAKAARDGALAGVGRCPPYGEGRTLHALAEALRQIVTTAREQGDLEQGASRHRPGEQSTAKHGDRGNRAPEVRGSEVRGPEVRAPEVRAPKARAPEVRGPEVRAPEIRAPEVRAPEYGPGDSAAADDVRDALACLESGLLHDGAPGELPDQLTWAAALVLEAIGRRRPVLLVLDDLQWAKPVLLGILEQLAARISGAAVVVLGLARPELLETDASWGRGRAGAATLPLRPLAAPEARLLVAAVSAATAPHPAELVDRIVERAEGNPFYLEQLAAMADQGGTDALPPTVQSVIAARMDLLHPAEREVLQRAAVPGRRFSVPELATLLREEPGLGHPPDQELGLLTRRRLIVPEAAASYRFSGVLVRDVAYRTLAKRARLRYHELLAAWHRRHTDSPDQVGLHLEQAYRLAVELGPADHGPVARLRAEAAGSLAVAGTLALRRSDLQWAAELLARAQELYEPDTPGRPGVAVALAEARLLLGTDPQALQTLRTLAGEASAAGDERSACHARLLVAALELPGPAAAEEALAAVPVFEAAQDHLGLTRVWLRVGQLRQLAGRYQQAEELLGRALRHALHTDTQFELATVIGALATSLWRGPTPVETALEDCRALLAEHAAGRRAARATVSCPQAVLLAYSGAYDEARALVRGSIRIIEELGHAFGTAPSMIFAAMVEGLAGQWPASEALLREAAATAERHGDALSSSAAAAALARSLMEQGKDGEALASTETSAGTGDPFVEAEIHGVRARALALRGERSCALRESGRAVRIAAGTDSTVCRAMAQLDRAHVLHALGDRAAAATAAGAAQRLFTAKGHLVGVRWAASLAVTSTSRPLDAS</sequence>
<dbReference type="Gene3D" id="1.25.40.10">
    <property type="entry name" value="Tetratricopeptide repeat domain"/>
    <property type="match status" value="1"/>
</dbReference>
<proteinExistence type="predicted"/>
<evidence type="ECO:0000313" key="6">
    <source>
        <dbReference type="Proteomes" id="UP001612415"/>
    </source>
</evidence>
<keyword evidence="6" id="KW-1185">Reference proteome</keyword>
<dbReference type="InterPro" id="IPR011990">
    <property type="entry name" value="TPR-like_helical_dom_sf"/>
</dbReference>
<dbReference type="Pfam" id="PF00211">
    <property type="entry name" value="Guanylate_cyc"/>
    <property type="match status" value="1"/>
</dbReference>
<dbReference type="Gene3D" id="3.30.70.1230">
    <property type="entry name" value="Nucleotide cyclase"/>
    <property type="match status" value="1"/>
</dbReference>
<keyword evidence="2" id="KW-0067">ATP-binding</keyword>
<organism evidence="5 6">
    <name type="scientific">Streptomyces cellulosae</name>
    <dbReference type="NCBI Taxonomy" id="1968"/>
    <lineage>
        <taxon>Bacteria</taxon>
        <taxon>Bacillati</taxon>
        <taxon>Actinomycetota</taxon>
        <taxon>Actinomycetes</taxon>
        <taxon>Kitasatosporales</taxon>
        <taxon>Streptomycetaceae</taxon>
        <taxon>Streptomyces</taxon>
    </lineage>
</organism>